<dbReference type="InParanoid" id="D8M9Z9"/>
<gene>
    <name evidence="1" type="ORF">GSBLH_T00006842001</name>
</gene>
<name>D8M9Z9_BLAHO</name>
<dbReference type="OrthoDB" id="270318at2759"/>
<dbReference type="SUPFAM" id="SSF48576">
    <property type="entry name" value="Terpenoid synthases"/>
    <property type="match status" value="1"/>
</dbReference>
<dbReference type="Pfam" id="PF00494">
    <property type="entry name" value="SQS_PSY"/>
    <property type="match status" value="1"/>
</dbReference>
<sequence>MRLQWFRDQITAYYDKQAVGASPFLRCLFQMIHDYGWSYTFLDRIIEAREMDLNDEAINTLDDLRDYGERIYGSIGYLLMQSFGITDNNLVEGWRRASHVMSISTLLRGSPYHLQHDKCYFPLDICKKNGLAPIDACDVKSEAVKKVVKEIADSALSTYEEARALWKAGCNGENKQYKTMFLLSTPGVFYLEKLRKKGYNLLDASLTSPFMNVQLQNRLLIQKQFERL</sequence>
<dbReference type="GeneID" id="24922966"/>
<accession>D8M9Z9</accession>
<evidence type="ECO:0000313" key="2">
    <source>
        <dbReference type="Proteomes" id="UP000008312"/>
    </source>
</evidence>
<dbReference type="InterPro" id="IPR002060">
    <property type="entry name" value="Squ/phyt_synthse"/>
</dbReference>
<dbReference type="InterPro" id="IPR008949">
    <property type="entry name" value="Isoprenoid_synthase_dom_sf"/>
</dbReference>
<dbReference type="EMBL" id="FN668689">
    <property type="protein sequence ID" value="CBK24888.2"/>
    <property type="molecule type" value="Genomic_DNA"/>
</dbReference>
<evidence type="ECO:0008006" key="3">
    <source>
        <dbReference type="Google" id="ProtNLM"/>
    </source>
</evidence>
<organism evidence="1">
    <name type="scientific">Blastocystis hominis</name>
    <dbReference type="NCBI Taxonomy" id="12968"/>
    <lineage>
        <taxon>Eukaryota</taxon>
        <taxon>Sar</taxon>
        <taxon>Stramenopiles</taxon>
        <taxon>Bigyra</taxon>
        <taxon>Opalozoa</taxon>
        <taxon>Opalinata</taxon>
        <taxon>Blastocystidae</taxon>
        <taxon>Blastocystis</taxon>
    </lineage>
</organism>
<evidence type="ECO:0000313" key="1">
    <source>
        <dbReference type="EMBL" id="CBK24888.2"/>
    </source>
</evidence>
<dbReference type="AlphaFoldDB" id="D8M9Z9"/>
<keyword evidence="2" id="KW-1185">Reference proteome</keyword>
<dbReference type="RefSeq" id="XP_012898936.1">
    <property type="nucleotide sequence ID" value="XM_013043482.1"/>
</dbReference>
<reference evidence="1" key="1">
    <citation type="submission" date="2010-02" db="EMBL/GenBank/DDBJ databases">
        <title>Sequencing and annotation of the Blastocystis hominis genome.</title>
        <authorList>
            <person name="Wincker P."/>
        </authorList>
    </citation>
    <scope>NUCLEOTIDE SEQUENCE</scope>
    <source>
        <strain evidence="1">Singapore isolate B</strain>
    </source>
</reference>
<dbReference type="Proteomes" id="UP000008312">
    <property type="component" value="Unassembled WGS sequence"/>
</dbReference>
<dbReference type="Gene3D" id="1.10.600.10">
    <property type="entry name" value="Farnesyl Diphosphate Synthase"/>
    <property type="match status" value="1"/>
</dbReference>
<protein>
    <recommendedName>
        <fullName evidence="3">Phytoene synthase</fullName>
    </recommendedName>
</protein>
<proteinExistence type="predicted"/>